<dbReference type="OrthoDB" id="9996746at2"/>
<name>A0A270B4Q3_9PROT</name>
<reference evidence="3 4" key="1">
    <citation type="submission" date="2017-04" db="EMBL/GenBank/DDBJ databases">
        <title>Kefir bacterial isolates.</title>
        <authorList>
            <person name="Kim Y."/>
            <person name="Blasche S."/>
            <person name="Patil K.R."/>
        </authorList>
    </citation>
    <scope>NUCLEOTIDE SEQUENCE [LARGE SCALE GENOMIC DNA]</scope>
    <source>
        <strain evidence="3 4">KR-2</strain>
    </source>
</reference>
<comment type="caution">
    <text evidence="3">The sequence shown here is derived from an EMBL/GenBank/DDBJ whole genome shotgun (WGS) entry which is preliminary data.</text>
</comment>
<dbReference type="RefSeq" id="WP_095352074.1">
    <property type="nucleotide sequence ID" value="NZ_JABUNT010000025.1"/>
</dbReference>
<keyword evidence="2" id="KW-0812">Transmembrane</keyword>
<proteinExistence type="predicted"/>
<accession>A0A270B4Q3</accession>
<feature type="transmembrane region" description="Helical" evidence="2">
    <location>
        <begin position="84"/>
        <end position="109"/>
    </location>
</feature>
<keyword evidence="2" id="KW-1133">Transmembrane helix</keyword>
<evidence type="ECO:0000256" key="2">
    <source>
        <dbReference type="SAM" id="Phobius"/>
    </source>
</evidence>
<dbReference type="AlphaFoldDB" id="A0A270B4Q3"/>
<evidence type="ECO:0000313" key="3">
    <source>
        <dbReference type="EMBL" id="PAL19958.1"/>
    </source>
</evidence>
<feature type="transmembrane region" description="Helical" evidence="2">
    <location>
        <begin position="27"/>
        <end position="45"/>
    </location>
</feature>
<keyword evidence="4" id="KW-1185">Reference proteome</keyword>
<sequence>MTGKNIQTGSDEQAESPSIKGTDRWQLGLLPLGLAGLLAILSFGLEHRRFLNLAVGLICAAGVLSTLASVILRRKVSSLSGDIACIFGSFAGITILFALHLLFAGLLGAHR</sequence>
<dbReference type="Proteomes" id="UP000216033">
    <property type="component" value="Unassembled WGS sequence"/>
</dbReference>
<organism evidence="3 4">
    <name type="scientific">Acetobacter syzygii</name>
    <dbReference type="NCBI Taxonomy" id="146476"/>
    <lineage>
        <taxon>Bacteria</taxon>
        <taxon>Pseudomonadati</taxon>
        <taxon>Pseudomonadota</taxon>
        <taxon>Alphaproteobacteria</taxon>
        <taxon>Acetobacterales</taxon>
        <taxon>Acetobacteraceae</taxon>
        <taxon>Acetobacter</taxon>
    </lineage>
</organism>
<evidence type="ECO:0000313" key="4">
    <source>
        <dbReference type="Proteomes" id="UP000216033"/>
    </source>
</evidence>
<dbReference type="EMBL" id="NDFP01000033">
    <property type="protein sequence ID" value="PAL19958.1"/>
    <property type="molecule type" value="Genomic_DNA"/>
</dbReference>
<gene>
    <name evidence="3" type="ORF">B9K05_13650</name>
</gene>
<protein>
    <submittedName>
        <fullName evidence="3">Uncharacterized protein</fullName>
    </submittedName>
</protein>
<evidence type="ECO:0000256" key="1">
    <source>
        <dbReference type="SAM" id="MobiDB-lite"/>
    </source>
</evidence>
<keyword evidence="2" id="KW-0472">Membrane</keyword>
<feature type="transmembrane region" description="Helical" evidence="2">
    <location>
        <begin position="51"/>
        <end position="72"/>
    </location>
</feature>
<feature type="compositionally biased region" description="Polar residues" evidence="1">
    <location>
        <begin position="1"/>
        <end position="11"/>
    </location>
</feature>
<feature type="region of interest" description="Disordered" evidence="1">
    <location>
        <begin position="1"/>
        <end position="20"/>
    </location>
</feature>